<evidence type="ECO:0000313" key="2">
    <source>
        <dbReference type="EMBL" id="KIK13492.1"/>
    </source>
</evidence>
<protein>
    <submittedName>
        <fullName evidence="2">Uncharacterized protein</fullName>
    </submittedName>
</protein>
<dbReference type="HOGENOM" id="CLU_007337_0_1_1"/>
<evidence type="ECO:0000256" key="1">
    <source>
        <dbReference type="SAM" id="MobiDB-lite"/>
    </source>
</evidence>
<keyword evidence="3" id="KW-1185">Reference proteome</keyword>
<dbReference type="AlphaFoldDB" id="A0A0C9YTB1"/>
<reference evidence="2 3" key="1">
    <citation type="submission" date="2014-04" db="EMBL/GenBank/DDBJ databases">
        <authorList>
            <consortium name="DOE Joint Genome Institute"/>
            <person name="Kuo A."/>
            <person name="Kohler A."/>
            <person name="Costa M.D."/>
            <person name="Nagy L.G."/>
            <person name="Floudas D."/>
            <person name="Copeland A."/>
            <person name="Barry K.W."/>
            <person name="Cichocki N."/>
            <person name="Veneault-Fourrey C."/>
            <person name="LaButti K."/>
            <person name="Lindquist E.A."/>
            <person name="Lipzen A."/>
            <person name="Lundell T."/>
            <person name="Morin E."/>
            <person name="Murat C."/>
            <person name="Sun H."/>
            <person name="Tunlid A."/>
            <person name="Henrissat B."/>
            <person name="Grigoriev I.V."/>
            <person name="Hibbett D.S."/>
            <person name="Martin F."/>
            <person name="Nordberg H.P."/>
            <person name="Cantor M.N."/>
            <person name="Hua S.X."/>
        </authorList>
    </citation>
    <scope>NUCLEOTIDE SEQUENCE [LARGE SCALE GENOMIC DNA]</scope>
    <source>
        <strain evidence="2 3">441</strain>
    </source>
</reference>
<dbReference type="Proteomes" id="UP000054018">
    <property type="component" value="Unassembled WGS sequence"/>
</dbReference>
<feature type="compositionally biased region" description="Basic and acidic residues" evidence="1">
    <location>
        <begin position="23"/>
        <end position="44"/>
    </location>
</feature>
<dbReference type="PANTHER" id="PTHR46579:SF1">
    <property type="entry name" value="F5_8 TYPE C DOMAIN-CONTAINING PROTEIN"/>
    <property type="match status" value="1"/>
</dbReference>
<accession>A0A0C9YTB1</accession>
<dbReference type="InterPro" id="IPR004242">
    <property type="entry name" value="Transposase_21"/>
</dbReference>
<dbReference type="Pfam" id="PF02992">
    <property type="entry name" value="Transposase_21"/>
    <property type="match status" value="1"/>
</dbReference>
<feature type="compositionally biased region" description="Basic and acidic residues" evidence="1">
    <location>
        <begin position="96"/>
        <end position="107"/>
    </location>
</feature>
<sequence length="1007" mass="113519">MAKRRLETVDDAWQHVRHRKHTRSPDTDIPTREPDLPETDHGPLDDEVDEQEVPPTPDLLNAMVDEDALPFIPDHSDAENDTQLDENFSPHVHDAPDAVRHPPDDKQTPISVLPTIQHQRRTRPVIDMEALAVTATLLSMKQTMCFIKTLRIASLDDPIAKLSEESLERLRNPPPQPISIESVGTRYSIATYLALENASQNAYNRVCQAMRHSFADFPGVDEIQSFHNVEKLIASYTGIVSIEHDMCRNMCIAYTGPFSQLEACPMCSASCWKEERLQGTRGRSKVAAQTFTTIPIGPQLQALYRNKDSAEDMDYLRRRTEEVLQQIRETGSISVVDDIAMGWDYLGAVLDGDIKPNDIVLMVSLDGAQLYDSKESDCWIYIWIIVNLPPDKRYRKLHIRPGGFIPGPNKPKHLDSFLFPGLYHLSALQAEGLAIWNARTDSRYLSDLYLLFTTADGPGLVYWSGMVGHSGKNGCRMYCGVLSRHRTRGKHYYPALLKPCDCCVSGSDHPDVDVFNLPLGGCADYIDNLKTIVAIRNQTQWDKKKTEMGLTKPPLLLALCLDRCLGVPLCITTDIMHLAGNISDLLISLWHGTIDHGIGNDPEHWPWVVLADEEVWCAHGDAVECAGFHLPGSYDRKPRNIADKINTQYKTWEFQLYTFALAPILLYSILPPKYWENYCKLVRSFQIMCQCTLTKDELVDAHALLCSWEREFELIYYKLLESRVHFVRPCVHQVVHLVSEAIHKGPPICYAQWTMERTIGNLGEQIRQPSKPYANISREGIQRCQVNSLLSAMPELDDSDNGLPFGAVDLNDGYVLLCKCAKNSIIPRGAEAATISLFLSPGHILPRIKKWARLRLPNGQIARSAWRETLRTPEQIRVSRNVKVVMGTLDAERFNISQDWPPQQMMGAGSTLTSQSSITIPPPDKDLLHLSSHVVLASRLLNTISVILVKQIVGVVAMIPRHMVLPLGIEGDVYCMMERPGFDVSTWGVPYDVYCEREYDDDGDDVE</sequence>
<gene>
    <name evidence="2" type="ORF">PISMIDRAFT_17958</name>
</gene>
<organism evidence="2 3">
    <name type="scientific">Pisolithus microcarpus 441</name>
    <dbReference type="NCBI Taxonomy" id="765257"/>
    <lineage>
        <taxon>Eukaryota</taxon>
        <taxon>Fungi</taxon>
        <taxon>Dikarya</taxon>
        <taxon>Basidiomycota</taxon>
        <taxon>Agaricomycotina</taxon>
        <taxon>Agaricomycetes</taxon>
        <taxon>Agaricomycetidae</taxon>
        <taxon>Boletales</taxon>
        <taxon>Sclerodermatineae</taxon>
        <taxon>Pisolithaceae</taxon>
        <taxon>Pisolithus</taxon>
    </lineage>
</organism>
<feature type="compositionally biased region" description="Basic and acidic residues" evidence="1">
    <location>
        <begin position="1"/>
        <end position="14"/>
    </location>
</feature>
<dbReference type="OrthoDB" id="2669721at2759"/>
<evidence type="ECO:0000313" key="3">
    <source>
        <dbReference type="Proteomes" id="UP000054018"/>
    </source>
</evidence>
<feature type="region of interest" description="Disordered" evidence="1">
    <location>
        <begin position="96"/>
        <end position="116"/>
    </location>
</feature>
<name>A0A0C9YTB1_9AGAM</name>
<reference evidence="3" key="2">
    <citation type="submission" date="2015-01" db="EMBL/GenBank/DDBJ databases">
        <title>Evolutionary Origins and Diversification of the Mycorrhizal Mutualists.</title>
        <authorList>
            <consortium name="DOE Joint Genome Institute"/>
            <consortium name="Mycorrhizal Genomics Consortium"/>
            <person name="Kohler A."/>
            <person name="Kuo A."/>
            <person name="Nagy L.G."/>
            <person name="Floudas D."/>
            <person name="Copeland A."/>
            <person name="Barry K.W."/>
            <person name="Cichocki N."/>
            <person name="Veneault-Fourrey C."/>
            <person name="LaButti K."/>
            <person name="Lindquist E.A."/>
            <person name="Lipzen A."/>
            <person name="Lundell T."/>
            <person name="Morin E."/>
            <person name="Murat C."/>
            <person name="Riley R."/>
            <person name="Ohm R."/>
            <person name="Sun H."/>
            <person name="Tunlid A."/>
            <person name="Henrissat B."/>
            <person name="Grigoriev I.V."/>
            <person name="Hibbett D.S."/>
            <person name="Martin F."/>
        </authorList>
    </citation>
    <scope>NUCLEOTIDE SEQUENCE [LARGE SCALE GENOMIC DNA]</scope>
    <source>
        <strain evidence="3">441</strain>
    </source>
</reference>
<dbReference type="PANTHER" id="PTHR46579">
    <property type="entry name" value="F5/8 TYPE C DOMAIN-CONTAINING PROTEIN-RELATED"/>
    <property type="match status" value="1"/>
</dbReference>
<dbReference type="EMBL" id="KN833992">
    <property type="protein sequence ID" value="KIK13492.1"/>
    <property type="molecule type" value="Genomic_DNA"/>
</dbReference>
<feature type="region of interest" description="Disordered" evidence="1">
    <location>
        <begin position="1"/>
        <end position="60"/>
    </location>
</feature>
<proteinExistence type="predicted"/>